<dbReference type="EMBL" id="JAYRBN010000031">
    <property type="protein sequence ID" value="KAL2748668.1"/>
    <property type="molecule type" value="Genomic_DNA"/>
</dbReference>
<accession>A0ABD2CWW7</accession>
<dbReference type="Proteomes" id="UP001607303">
    <property type="component" value="Unassembled WGS sequence"/>
</dbReference>
<evidence type="ECO:0000313" key="2">
    <source>
        <dbReference type="Proteomes" id="UP001607303"/>
    </source>
</evidence>
<dbReference type="AlphaFoldDB" id="A0ABD2CWW7"/>
<protein>
    <submittedName>
        <fullName evidence="1">Uncharacterized protein</fullName>
    </submittedName>
</protein>
<keyword evidence="2" id="KW-1185">Reference proteome</keyword>
<sequence>MDIYNCKRFYMYDSNCDLTNECNSLMCVLYMRNRTLVLDTKTFIKIQINLINDSDNLIQ</sequence>
<comment type="caution">
    <text evidence="1">The sequence shown here is derived from an EMBL/GenBank/DDBJ whole genome shotgun (WGS) entry which is preliminary data.</text>
</comment>
<proteinExistence type="predicted"/>
<reference evidence="1 2" key="1">
    <citation type="journal article" date="2024" name="Ann. Entomol. Soc. Am.">
        <title>Genomic analyses of the southern and eastern yellowjacket wasps (Hymenoptera: Vespidae) reveal evolutionary signatures of social life.</title>
        <authorList>
            <person name="Catto M.A."/>
            <person name="Caine P.B."/>
            <person name="Orr S.E."/>
            <person name="Hunt B.G."/>
            <person name="Goodisman M.A.D."/>
        </authorList>
    </citation>
    <scope>NUCLEOTIDE SEQUENCE [LARGE SCALE GENOMIC DNA]</scope>
    <source>
        <strain evidence="1">232</strain>
        <tissue evidence="1">Head and thorax</tissue>
    </source>
</reference>
<gene>
    <name evidence="1" type="ORF">V1477_003311</name>
</gene>
<evidence type="ECO:0000313" key="1">
    <source>
        <dbReference type="EMBL" id="KAL2748668.1"/>
    </source>
</evidence>
<organism evidence="1 2">
    <name type="scientific">Vespula maculifrons</name>
    <name type="common">Eastern yellow jacket</name>
    <name type="synonym">Wasp</name>
    <dbReference type="NCBI Taxonomy" id="7453"/>
    <lineage>
        <taxon>Eukaryota</taxon>
        <taxon>Metazoa</taxon>
        <taxon>Ecdysozoa</taxon>
        <taxon>Arthropoda</taxon>
        <taxon>Hexapoda</taxon>
        <taxon>Insecta</taxon>
        <taxon>Pterygota</taxon>
        <taxon>Neoptera</taxon>
        <taxon>Endopterygota</taxon>
        <taxon>Hymenoptera</taxon>
        <taxon>Apocrita</taxon>
        <taxon>Aculeata</taxon>
        <taxon>Vespoidea</taxon>
        <taxon>Vespidae</taxon>
        <taxon>Vespinae</taxon>
        <taxon>Vespula</taxon>
    </lineage>
</organism>
<name>A0ABD2CWW7_VESMC</name>